<proteinExistence type="predicted"/>
<dbReference type="AlphaFoldDB" id="A0A699U550"/>
<protein>
    <submittedName>
        <fullName evidence="1">RNA-directed DNA polymerase, eukaryota, reverse transcriptase zinc-binding domain protein</fullName>
    </submittedName>
</protein>
<dbReference type="GO" id="GO:0003964">
    <property type="term" value="F:RNA-directed DNA polymerase activity"/>
    <property type="evidence" value="ECO:0007669"/>
    <property type="project" value="UniProtKB-KW"/>
</dbReference>
<dbReference type="EMBL" id="BKCJ011293390">
    <property type="protein sequence ID" value="GFD16456.1"/>
    <property type="molecule type" value="Genomic_DNA"/>
</dbReference>
<reference evidence="1" key="1">
    <citation type="journal article" date="2019" name="Sci. Rep.">
        <title>Draft genome of Tanacetum cinerariifolium, the natural source of mosquito coil.</title>
        <authorList>
            <person name="Yamashiro T."/>
            <person name="Shiraishi A."/>
            <person name="Satake H."/>
            <person name="Nakayama K."/>
        </authorList>
    </citation>
    <scope>NUCLEOTIDE SEQUENCE</scope>
</reference>
<keyword evidence="1" id="KW-0695">RNA-directed DNA polymerase</keyword>
<organism evidence="1">
    <name type="scientific">Tanacetum cinerariifolium</name>
    <name type="common">Dalmatian daisy</name>
    <name type="synonym">Chrysanthemum cinerariifolium</name>
    <dbReference type="NCBI Taxonomy" id="118510"/>
    <lineage>
        <taxon>Eukaryota</taxon>
        <taxon>Viridiplantae</taxon>
        <taxon>Streptophyta</taxon>
        <taxon>Embryophyta</taxon>
        <taxon>Tracheophyta</taxon>
        <taxon>Spermatophyta</taxon>
        <taxon>Magnoliopsida</taxon>
        <taxon>eudicotyledons</taxon>
        <taxon>Gunneridae</taxon>
        <taxon>Pentapetalae</taxon>
        <taxon>asterids</taxon>
        <taxon>campanulids</taxon>
        <taxon>Asterales</taxon>
        <taxon>Asteraceae</taxon>
        <taxon>Asteroideae</taxon>
        <taxon>Anthemideae</taxon>
        <taxon>Anthemidinae</taxon>
        <taxon>Tanacetum</taxon>
    </lineage>
</organism>
<name>A0A699U550_TANCI</name>
<sequence>MSKLDRFLVFESFFNAFPNTIGVILEKDVPDHRPILLKEHLADFGPTPFRLFHSWLDLDGFHSLVWETWINDGIFDDNGLVS</sequence>
<feature type="non-terminal residue" evidence="1">
    <location>
        <position position="82"/>
    </location>
</feature>
<gene>
    <name evidence="1" type="ORF">Tci_888425</name>
</gene>
<evidence type="ECO:0000313" key="1">
    <source>
        <dbReference type="EMBL" id="GFD16456.1"/>
    </source>
</evidence>
<keyword evidence="1" id="KW-0808">Transferase</keyword>
<keyword evidence="1" id="KW-0548">Nucleotidyltransferase</keyword>
<comment type="caution">
    <text evidence="1">The sequence shown here is derived from an EMBL/GenBank/DDBJ whole genome shotgun (WGS) entry which is preliminary data.</text>
</comment>
<accession>A0A699U550</accession>